<evidence type="ECO:0000313" key="1">
    <source>
        <dbReference type="EMBL" id="MBJ2259486.1"/>
    </source>
</evidence>
<reference evidence="1" key="1">
    <citation type="submission" date="2020-12" db="EMBL/GenBank/DDBJ databases">
        <title>Antibiotic resistance and phylogeny of Pseudomonas spp. isolated over three decades from chicken meat in the Norwegian food chain.</title>
        <authorList>
            <person name="Moen B."/>
        </authorList>
    </citation>
    <scope>NUCLEOTIDE SEQUENCE</scope>
    <source>
        <strain evidence="1">MF6762</strain>
    </source>
</reference>
<dbReference type="AlphaFoldDB" id="A0A8I1KA46"/>
<dbReference type="EMBL" id="JAEKCZ010000030">
    <property type="protein sequence ID" value="MBJ2259486.1"/>
    <property type="molecule type" value="Genomic_DNA"/>
</dbReference>
<sequence>MKFQAAYNRMTAIVESEQCILTGYRQDFYQLDRDHLANTGTVGGRYVWVIRENGTHLASIGLHPRATEFVECALDSFEKVQCYEITLLADGDANIKSISVVKARDLIKTCAFEFEGRHIKLRGRLLATVDIHPLFHQGRYGGKVCFTFDDAPSSDTELHFKQMALHLFQERVCTLFACPDEVTFKTNSTQ</sequence>
<proteinExistence type="predicted"/>
<organism evidence="1 2">
    <name type="scientific">Pseudomonas psychrophila</name>
    <dbReference type="NCBI Taxonomy" id="122355"/>
    <lineage>
        <taxon>Bacteria</taxon>
        <taxon>Pseudomonadati</taxon>
        <taxon>Pseudomonadota</taxon>
        <taxon>Gammaproteobacteria</taxon>
        <taxon>Pseudomonadales</taxon>
        <taxon>Pseudomonadaceae</taxon>
        <taxon>Pseudomonas</taxon>
    </lineage>
</organism>
<name>A0A8I1KA46_9PSED</name>
<dbReference type="Proteomes" id="UP000658390">
    <property type="component" value="Unassembled WGS sequence"/>
</dbReference>
<evidence type="ECO:0000313" key="2">
    <source>
        <dbReference type="Proteomes" id="UP000658390"/>
    </source>
</evidence>
<accession>A0A8I1KA46</accession>
<comment type="caution">
    <text evidence="1">The sequence shown here is derived from an EMBL/GenBank/DDBJ whole genome shotgun (WGS) entry which is preliminary data.</text>
</comment>
<gene>
    <name evidence="1" type="ORF">JFT45_23555</name>
</gene>
<dbReference type="RefSeq" id="WP_108184849.1">
    <property type="nucleotide sequence ID" value="NZ_JAEKCZ010000030.1"/>
</dbReference>
<protein>
    <submittedName>
        <fullName evidence="1">Uncharacterized protein</fullName>
    </submittedName>
</protein>